<dbReference type="RefSeq" id="XP_029756633.1">
    <property type="nucleotide sequence ID" value="XM_029901257.1"/>
</dbReference>
<dbReference type="PANTHER" id="PTHR22980">
    <property type="entry name" value="CORTISTATIN"/>
    <property type="match status" value="1"/>
</dbReference>
<keyword evidence="2" id="KW-0227">DNA damage</keyword>
<accession>A0A074Y0L3</accession>
<dbReference type="GO" id="GO:0000712">
    <property type="term" value="P:resolution of meiotic recombination intermediates"/>
    <property type="evidence" value="ECO:0007669"/>
    <property type="project" value="TreeGrafter"/>
</dbReference>
<organism evidence="5 6">
    <name type="scientific">Aureobasidium pullulans EXF-150</name>
    <dbReference type="NCBI Taxonomy" id="1043002"/>
    <lineage>
        <taxon>Eukaryota</taxon>
        <taxon>Fungi</taxon>
        <taxon>Dikarya</taxon>
        <taxon>Ascomycota</taxon>
        <taxon>Pezizomycotina</taxon>
        <taxon>Dothideomycetes</taxon>
        <taxon>Dothideomycetidae</taxon>
        <taxon>Dothideales</taxon>
        <taxon>Saccotheciaceae</taxon>
        <taxon>Aureobasidium</taxon>
    </lineage>
</organism>
<name>A0A074Y0L3_AURPU</name>
<evidence type="ECO:0000256" key="2">
    <source>
        <dbReference type="ARBA" id="ARBA00022763"/>
    </source>
</evidence>
<dbReference type="CDD" id="cd22919">
    <property type="entry name" value="HFD_CENP-S"/>
    <property type="match status" value="1"/>
</dbReference>
<proteinExistence type="inferred from homology"/>
<evidence type="ECO:0000256" key="3">
    <source>
        <dbReference type="ARBA" id="ARBA00023125"/>
    </source>
</evidence>
<dbReference type="GO" id="GO:0031297">
    <property type="term" value="P:replication fork processing"/>
    <property type="evidence" value="ECO:0007669"/>
    <property type="project" value="TreeGrafter"/>
</dbReference>
<evidence type="ECO:0000256" key="4">
    <source>
        <dbReference type="ARBA" id="ARBA00023204"/>
    </source>
</evidence>
<dbReference type="GO" id="GO:0046982">
    <property type="term" value="F:protein heterodimerization activity"/>
    <property type="evidence" value="ECO:0007669"/>
    <property type="project" value="InterPro"/>
</dbReference>
<dbReference type="PANTHER" id="PTHR22980:SF0">
    <property type="entry name" value="CENTROMERE PROTEIN S"/>
    <property type="match status" value="1"/>
</dbReference>
<dbReference type="GO" id="GO:0071821">
    <property type="term" value="C:FANCM-MHF complex"/>
    <property type="evidence" value="ECO:0007669"/>
    <property type="project" value="InterPro"/>
</dbReference>
<dbReference type="AlphaFoldDB" id="A0A074Y0L3"/>
<dbReference type="InterPro" id="IPR029003">
    <property type="entry name" value="CENP-S/Mhf1"/>
</dbReference>
<sequence>MADNRLHDPSHFPPLPIPSISSTHYINHTIFYYDHILIIQTHNFILTPFSQRLKSSLWYSIGSIVDAIALDQDLNATPQFIGSLTELVWSQILTSGADLENFAKHAGRDTIDTKDVLLLVRRNEQLKEVLENALKEIKK</sequence>
<dbReference type="InterPro" id="IPR009072">
    <property type="entry name" value="Histone-fold"/>
</dbReference>
<dbReference type="STRING" id="1043002.A0A074Y0L3"/>
<dbReference type="EMBL" id="KL584998">
    <property type="protein sequence ID" value="KEQ80446.1"/>
    <property type="molecule type" value="Genomic_DNA"/>
</dbReference>
<evidence type="ECO:0000313" key="5">
    <source>
        <dbReference type="EMBL" id="KEQ80446.1"/>
    </source>
</evidence>
<dbReference type="Proteomes" id="UP000030706">
    <property type="component" value="Unassembled WGS sequence"/>
</dbReference>
<dbReference type="GO" id="GO:0006281">
    <property type="term" value="P:DNA repair"/>
    <property type="evidence" value="ECO:0007669"/>
    <property type="project" value="UniProtKB-KW"/>
</dbReference>
<dbReference type="GO" id="GO:0003682">
    <property type="term" value="F:chromatin binding"/>
    <property type="evidence" value="ECO:0007669"/>
    <property type="project" value="TreeGrafter"/>
</dbReference>
<dbReference type="GO" id="GO:0003677">
    <property type="term" value="F:DNA binding"/>
    <property type="evidence" value="ECO:0007669"/>
    <property type="project" value="UniProtKB-KW"/>
</dbReference>
<gene>
    <name evidence="5" type="ORF">M438DRAFT_281644</name>
</gene>
<dbReference type="OrthoDB" id="1872155at2759"/>
<dbReference type="GeneID" id="40743563"/>
<dbReference type="Pfam" id="PF15630">
    <property type="entry name" value="CENP-S"/>
    <property type="match status" value="1"/>
</dbReference>
<dbReference type="SUPFAM" id="SSF47113">
    <property type="entry name" value="Histone-fold"/>
    <property type="match status" value="1"/>
</dbReference>
<evidence type="ECO:0000256" key="1">
    <source>
        <dbReference type="ARBA" id="ARBA00006612"/>
    </source>
</evidence>
<dbReference type="Gene3D" id="1.10.20.10">
    <property type="entry name" value="Histone, subunit A"/>
    <property type="match status" value="1"/>
</dbReference>
<keyword evidence="6" id="KW-1185">Reference proteome</keyword>
<dbReference type="HOGENOM" id="CLU_1844708_0_0_1"/>
<evidence type="ECO:0008006" key="7">
    <source>
        <dbReference type="Google" id="ProtNLM"/>
    </source>
</evidence>
<evidence type="ECO:0000313" key="6">
    <source>
        <dbReference type="Proteomes" id="UP000030706"/>
    </source>
</evidence>
<keyword evidence="3" id="KW-0238">DNA-binding</keyword>
<protein>
    <recommendedName>
        <fullName evidence="7">Apoptosis-inducing TAF9-like domain 1 family protein</fullName>
    </recommendedName>
</protein>
<reference evidence="5 6" key="1">
    <citation type="journal article" date="2014" name="BMC Genomics">
        <title>Genome sequencing of four Aureobasidium pullulans varieties: biotechnological potential, stress tolerance, and description of new species.</title>
        <authorList>
            <person name="Gostin Ar C."/>
            <person name="Ohm R.A."/>
            <person name="Kogej T."/>
            <person name="Sonjak S."/>
            <person name="Turk M."/>
            <person name="Zajc J."/>
            <person name="Zalar P."/>
            <person name="Grube M."/>
            <person name="Sun H."/>
            <person name="Han J."/>
            <person name="Sharma A."/>
            <person name="Chiniquy J."/>
            <person name="Ngan C.Y."/>
            <person name="Lipzen A."/>
            <person name="Barry K."/>
            <person name="Grigoriev I.V."/>
            <person name="Gunde-Cimerman N."/>
        </authorList>
    </citation>
    <scope>NUCLEOTIDE SEQUENCE [LARGE SCALE GENOMIC DNA]</scope>
    <source>
        <strain evidence="5 6">EXF-150</strain>
    </source>
</reference>
<keyword evidence="4" id="KW-0234">DNA repair</keyword>
<comment type="similarity">
    <text evidence="1">Belongs to the TAF9 family. CENP-S/MHF1 subfamily.</text>
</comment>